<evidence type="ECO:0000256" key="2">
    <source>
        <dbReference type="ARBA" id="ARBA00004314"/>
    </source>
</evidence>
<evidence type="ECO:0000256" key="10">
    <source>
        <dbReference type="ARBA" id="ARBA00022840"/>
    </source>
</evidence>
<dbReference type="AlphaFoldDB" id="A0AAJ1WSU1"/>
<dbReference type="FunFam" id="1.10.287.130:FF:000001">
    <property type="entry name" value="Two-component sensor histidine kinase"/>
    <property type="match status" value="1"/>
</dbReference>
<dbReference type="SMART" id="SM00388">
    <property type="entry name" value="HisKA"/>
    <property type="match status" value="1"/>
</dbReference>
<dbReference type="PANTHER" id="PTHR42878">
    <property type="entry name" value="TWO-COMPONENT HISTIDINE KINASE"/>
    <property type="match status" value="1"/>
</dbReference>
<dbReference type="SMART" id="SM00091">
    <property type="entry name" value="PAS"/>
    <property type="match status" value="1"/>
</dbReference>
<comment type="caution">
    <text evidence="16">The sequence shown here is derived from an EMBL/GenBank/DDBJ whole genome shotgun (WGS) entry which is preliminary data.</text>
</comment>
<dbReference type="InterPro" id="IPR050351">
    <property type="entry name" value="BphY/WalK/GraS-like"/>
</dbReference>
<evidence type="ECO:0000256" key="4">
    <source>
        <dbReference type="ARBA" id="ARBA00012438"/>
    </source>
</evidence>
<dbReference type="InterPro" id="IPR005467">
    <property type="entry name" value="His_kinase_dom"/>
</dbReference>
<feature type="transmembrane region" description="Helical" evidence="13">
    <location>
        <begin position="208"/>
        <end position="228"/>
    </location>
</feature>
<protein>
    <recommendedName>
        <fullName evidence="4">histidine kinase</fullName>
        <ecNumber evidence="4">2.7.13.3</ecNumber>
    </recommendedName>
</protein>
<dbReference type="GO" id="GO:0007234">
    <property type="term" value="P:osmosensory signaling via phosphorelay pathway"/>
    <property type="evidence" value="ECO:0007669"/>
    <property type="project" value="TreeGrafter"/>
</dbReference>
<dbReference type="Gene3D" id="3.30.450.20">
    <property type="entry name" value="PAS domain"/>
    <property type="match status" value="1"/>
</dbReference>
<keyword evidence="5" id="KW-1003">Cell membrane</keyword>
<evidence type="ECO:0000256" key="3">
    <source>
        <dbReference type="ARBA" id="ARBA00004651"/>
    </source>
</evidence>
<reference evidence="16 17" key="1">
    <citation type="submission" date="2023-07" db="EMBL/GenBank/DDBJ databases">
        <title>Genomic Encyclopedia of Type Strains, Phase IV (KMG-IV): sequencing the most valuable type-strain genomes for metagenomic binning, comparative biology and taxonomic classification.</title>
        <authorList>
            <person name="Goeker M."/>
        </authorList>
    </citation>
    <scope>NUCLEOTIDE SEQUENCE [LARGE SCALE GENOMIC DNA]</scope>
    <source>
        <strain evidence="16 17">DSM 46876</strain>
    </source>
</reference>
<dbReference type="GO" id="GO:0000156">
    <property type="term" value="F:phosphorelay response regulator activity"/>
    <property type="evidence" value="ECO:0007669"/>
    <property type="project" value="TreeGrafter"/>
</dbReference>
<evidence type="ECO:0000313" key="16">
    <source>
        <dbReference type="EMBL" id="MDQ0418090.1"/>
    </source>
</evidence>
<evidence type="ECO:0000256" key="12">
    <source>
        <dbReference type="ARBA" id="ARBA00023136"/>
    </source>
</evidence>
<dbReference type="RefSeq" id="WP_307253550.1">
    <property type="nucleotide sequence ID" value="NZ_JAUSUV010000009.1"/>
</dbReference>
<dbReference type="Gene3D" id="6.10.340.10">
    <property type="match status" value="1"/>
</dbReference>
<dbReference type="Pfam" id="PF02518">
    <property type="entry name" value="HATPase_c"/>
    <property type="match status" value="1"/>
</dbReference>
<dbReference type="EC" id="2.7.13.3" evidence="4"/>
<dbReference type="GO" id="GO:0005524">
    <property type="term" value="F:ATP binding"/>
    <property type="evidence" value="ECO:0007669"/>
    <property type="project" value="UniProtKB-KW"/>
</dbReference>
<dbReference type="GO" id="GO:0030295">
    <property type="term" value="F:protein kinase activator activity"/>
    <property type="evidence" value="ECO:0007669"/>
    <property type="project" value="TreeGrafter"/>
</dbReference>
<dbReference type="Pfam" id="PF00672">
    <property type="entry name" value="HAMP"/>
    <property type="match status" value="1"/>
</dbReference>
<dbReference type="CDD" id="cd00130">
    <property type="entry name" value="PAS"/>
    <property type="match status" value="1"/>
</dbReference>
<organism evidence="16 17">
    <name type="scientific">Croceifilum oryzae</name>
    <dbReference type="NCBI Taxonomy" id="1553429"/>
    <lineage>
        <taxon>Bacteria</taxon>
        <taxon>Bacillati</taxon>
        <taxon>Bacillota</taxon>
        <taxon>Bacilli</taxon>
        <taxon>Bacillales</taxon>
        <taxon>Thermoactinomycetaceae</taxon>
        <taxon>Croceifilum</taxon>
    </lineage>
</organism>
<keyword evidence="11" id="KW-0902">Two-component regulatory system</keyword>
<dbReference type="InterPro" id="IPR036890">
    <property type="entry name" value="HATPase_C_sf"/>
</dbReference>
<dbReference type="EMBL" id="JAUSUV010000009">
    <property type="protein sequence ID" value="MDQ0418090.1"/>
    <property type="molecule type" value="Genomic_DNA"/>
</dbReference>
<dbReference type="SUPFAM" id="SSF47384">
    <property type="entry name" value="Homodimeric domain of signal transducing histidine kinase"/>
    <property type="match status" value="1"/>
</dbReference>
<evidence type="ECO:0000256" key="5">
    <source>
        <dbReference type="ARBA" id="ARBA00022475"/>
    </source>
</evidence>
<keyword evidence="12 13" id="KW-0472">Membrane</keyword>
<dbReference type="SUPFAM" id="SSF158472">
    <property type="entry name" value="HAMP domain-like"/>
    <property type="match status" value="1"/>
</dbReference>
<dbReference type="GO" id="GO:0045121">
    <property type="term" value="C:membrane raft"/>
    <property type="evidence" value="ECO:0007669"/>
    <property type="project" value="UniProtKB-SubCell"/>
</dbReference>
<keyword evidence="8" id="KW-0547">Nucleotide-binding</keyword>
<evidence type="ECO:0000256" key="11">
    <source>
        <dbReference type="ARBA" id="ARBA00023012"/>
    </source>
</evidence>
<keyword evidence="6" id="KW-0597">Phosphoprotein</keyword>
<dbReference type="PANTHER" id="PTHR42878:SF3">
    <property type="entry name" value="HISTIDINE PROTEIN KINASE SAES"/>
    <property type="match status" value="1"/>
</dbReference>
<evidence type="ECO:0000256" key="6">
    <source>
        <dbReference type="ARBA" id="ARBA00022553"/>
    </source>
</evidence>
<evidence type="ECO:0000259" key="15">
    <source>
        <dbReference type="PROSITE" id="PS50885"/>
    </source>
</evidence>
<dbReference type="GO" id="GO:0005886">
    <property type="term" value="C:plasma membrane"/>
    <property type="evidence" value="ECO:0007669"/>
    <property type="project" value="UniProtKB-SubCell"/>
</dbReference>
<evidence type="ECO:0000256" key="7">
    <source>
        <dbReference type="ARBA" id="ARBA00022679"/>
    </source>
</evidence>
<dbReference type="InterPro" id="IPR000014">
    <property type="entry name" value="PAS"/>
</dbReference>
<gene>
    <name evidence="16" type="ORF">J2Z48_002279</name>
</gene>
<evidence type="ECO:0000256" key="1">
    <source>
        <dbReference type="ARBA" id="ARBA00000085"/>
    </source>
</evidence>
<dbReference type="PRINTS" id="PR00344">
    <property type="entry name" value="BCTRLSENSOR"/>
</dbReference>
<dbReference type="FunFam" id="3.30.565.10:FF:000023">
    <property type="entry name" value="PAS domain-containing sensor histidine kinase"/>
    <property type="match status" value="1"/>
</dbReference>
<dbReference type="CDD" id="cd00075">
    <property type="entry name" value="HATPase"/>
    <property type="match status" value="1"/>
</dbReference>
<dbReference type="SMART" id="SM00387">
    <property type="entry name" value="HATPase_c"/>
    <property type="match status" value="1"/>
</dbReference>
<dbReference type="PROSITE" id="PS50109">
    <property type="entry name" value="HIS_KIN"/>
    <property type="match status" value="1"/>
</dbReference>
<dbReference type="CDD" id="cd06225">
    <property type="entry name" value="HAMP"/>
    <property type="match status" value="1"/>
</dbReference>
<dbReference type="Gene3D" id="1.10.287.130">
    <property type="match status" value="1"/>
</dbReference>
<dbReference type="PROSITE" id="PS50885">
    <property type="entry name" value="HAMP"/>
    <property type="match status" value="1"/>
</dbReference>
<dbReference type="InterPro" id="IPR035965">
    <property type="entry name" value="PAS-like_dom_sf"/>
</dbReference>
<evidence type="ECO:0000256" key="8">
    <source>
        <dbReference type="ARBA" id="ARBA00022741"/>
    </source>
</evidence>
<sequence>MILRSVVGKLWLTIIVLVSLVLILLSLFLSEQVEQFYEQDQLKSLKEVGEEIQNGLTGVKNHANSRIPSSIKNQQKPGINAAELNRNIEKEYVDTVTEIAGHFHTHVIITDFQGKPLFDQSAQTQRYLDGIKSVLKLDQLREELVSEESTAKRTGKLQLPKDELKEKGFEDGQVIVYATPYLEDAKIKGSIVLFQKQGAFSEQDIKKWIFYSALIGIALTTVFAFFLSTRITQPLIQMQRAAEKMARGKFSTRVMVRAHERDEIAELAMTFNQMAGQLEESINLLSHEKEQLTSILRSMSDGVISINAHGKIILSNPPAERFLNLYRDPQDFKQNNSLPPTLLEVFRYVLEDEAEQMGDIEEQGRTWQLIMAPLYAREQVRGAVAVMRDVTEERHLEKLRKDFVANVSHELRTPLSMLQGYSEALLDDIADSPEMRQELAQIINDESQRMSRLVNELLDLARMEAGHIDLILSELSVKSFVDRVTRKFSGLAGDKKIELVGEVEEDVPMVYWDEDRTEQILTNLIGNAIQHTPENGRVTVRAKWLDNQVYLEVEDTGTGIPNDDLPYVFQRFYKADKARTRKTVSGGTGLGLAIAKHLVHAHNGKISVRSELGVGTTFCVQLPQIVEDN</sequence>
<dbReference type="InterPro" id="IPR036097">
    <property type="entry name" value="HisK_dim/P_sf"/>
</dbReference>
<accession>A0AAJ1WSU1</accession>
<dbReference type="InterPro" id="IPR003594">
    <property type="entry name" value="HATPase_dom"/>
</dbReference>
<dbReference type="Proteomes" id="UP001238450">
    <property type="component" value="Unassembled WGS sequence"/>
</dbReference>
<dbReference type="CDD" id="cd00082">
    <property type="entry name" value="HisKA"/>
    <property type="match status" value="1"/>
</dbReference>
<keyword evidence="13" id="KW-0812">Transmembrane</keyword>
<keyword evidence="9 16" id="KW-0418">Kinase</keyword>
<dbReference type="InterPro" id="IPR003661">
    <property type="entry name" value="HisK_dim/P_dom"/>
</dbReference>
<proteinExistence type="predicted"/>
<dbReference type="GO" id="GO:0000155">
    <property type="term" value="F:phosphorelay sensor kinase activity"/>
    <property type="evidence" value="ECO:0007669"/>
    <property type="project" value="InterPro"/>
</dbReference>
<evidence type="ECO:0000313" key="17">
    <source>
        <dbReference type="Proteomes" id="UP001238450"/>
    </source>
</evidence>
<evidence type="ECO:0000256" key="13">
    <source>
        <dbReference type="SAM" id="Phobius"/>
    </source>
</evidence>
<dbReference type="InterPro" id="IPR004358">
    <property type="entry name" value="Sig_transdc_His_kin-like_C"/>
</dbReference>
<evidence type="ECO:0000259" key="14">
    <source>
        <dbReference type="PROSITE" id="PS50109"/>
    </source>
</evidence>
<dbReference type="Pfam" id="PF00512">
    <property type="entry name" value="HisKA"/>
    <property type="match status" value="1"/>
</dbReference>
<dbReference type="SUPFAM" id="SSF55785">
    <property type="entry name" value="PYP-like sensor domain (PAS domain)"/>
    <property type="match status" value="1"/>
</dbReference>
<feature type="domain" description="HAMP" evidence="15">
    <location>
        <begin position="229"/>
        <end position="283"/>
    </location>
</feature>
<keyword evidence="10" id="KW-0067">ATP-binding</keyword>
<evidence type="ECO:0000256" key="9">
    <source>
        <dbReference type="ARBA" id="ARBA00022777"/>
    </source>
</evidence>
<dbReference type="SUPFAM" id="SSF55874">
    <property type="entry name" value="ATPase domain of HSP90 chaperone/DNA topoisomerase II/histidine kinase"/>
    <property type="match status" value="1"/>
</dbReference>
<keyword evidence="7 16" id="KW-0808">Transferase</keyword>
<comment type="catalytic activity">
    <reaction evidence="1">
        <text>ATP + protein L-histidine = ADP + protein N-phospho-L-histidine.</text>
        <dbReference type="EC" id="2.7.13.3"/>
    </reaction>
</comment>
<name>A0AAJ1WSU1_9BACL</name>
<keyword evidence="13" id="KW-1133">Transmembrane helix</keyword>
<dbReference type="InterPro" id="IPR003660">
    <property type="entry name" value="HAMP_dom"/>
</dbReference>
<comment type="subcellular location">
    <subcellularLocation>
        <location evidence="3">Cell membrane</location>
        <topology evidence="3">Multi-pass membrane protein</topology>
    </subcellularLocation>
    <subcellularLocation>
        <location evidence="2">Membrane raft</location>
        <topology evidence="2">Multi-pass membrane protein</topology>
    </subcellularLocation>
</comment>
<keyword evidence="17" id="KW-1185">Reference proteome</keyword>
<dbReference type="SMART" id="SM00304">
    <property type="entry name" value="HAMP"/>
    <property type="match status" value="1"/>
</dbReference>
<feature type="domain" description="Histidine kinase" evidence="14">
    <location>
        <begin position="406"/>
        <end position="626"/>
    </location>
</feature>
<dbReference type="Gene3D" id="3.30.565.10">
    <property type="entry name" value="Histidine kinase-like ATPase, C-terminal domain"/>
    <property type="match status" value="1"/>
</dbReference>